<dbReference type="Pfam" id="PF11026">
    <property type="entry name" value="DUF2721"/>
    <property type="match status" value="1"/>
</dbReference>
<dbReference type="OrthoDB" id="66571at2"/>
<dbReference type="HOGENOM" id="CLU_111078_0_0_0"/>
<evidence type="ECO:0000313" key="3">
    <source>
        <dbReference type="Proteomes" id="UP000007575"/>
    </source>
</evidence>
<gene>
    <name evidence="2" type="ordered locus">DGo_CA2227</name>
</gene>
<keyword evidence="3" id="KW-1185">Reference proteome</keyword>
<evidence type="ECO:0008006" key="4">
    <source>
        <dbReference type="Google" id="ProtNLM"/>
    </source>
</evidence>
<dbReference type="eggNOG" id="ENOG5033239">
    <property type="taxonomic scope" value="Bacteria"/>
</dbReference>
<dbReference type="EMBL" id="CP002191">
    <property type="protein sequence ID" value="AFD26154.1"/>
    <property type="molecule type" value="Genomic_DNA"/>
</dbReference>
<dbReference type="InterPro" id="IPR021279">
    <property type="entry name" value="DUF2721"/>
</dbReference>
<feature type="transmembrane region" description="Helical" evidence="1">
    <location>
        <begin position="114"/>
        <end position="137"/>
    </location>
</feature>
<proteinExistence type="predicted"/>
<keyword evidence="1" id="KW-0812">Transmembrane</keyword>
<keyword evidence="1" id="KW-0472">Membrane</keyword>
<dbReference type="RefSeq" id="WP_014685637.1">
    <property type="nucleotide sequence ID" value="NC_017790.1"/>
</dbReference>
<dbReference type="KEGG" id="dgo:DGo_CA2227"/>
<dbReference type="Proteomes" id="UP000007575">
    <property type="component" value="Chromosome"/>
</dbReference>
<dbReference type="AlphaFoldDB" id="H8GZ36"/>
<dbReference type="PATRIC" id="fig|745776.4.peg.2285"/>
<keyword evidence="1" id="KW-1133">Transmembrane helix</keyword>
<feature type="transmembrane region" description="Helical" evidence="1">
    <location>
        <begin position="88"/>
        <end position="108"/>
    </location>
</feature>
<organism evidence="2 3">
    <name type="scientific">Deinococcus gobiensis (strain DSM 21396 / JCM 16679 / CGMCC 1.7299 / I-0)</name>
    <dbReference type="NCBI Taxonomy" id="745776"/>
    <lineage>
        <taxon>Bacteria</taxon>
        <taxon>Thermotogati</taxon>
        <taxon>Deinococcota</taxon>
        <taxon>Deinococci</taxon>
        <taxon>Deinococcales</taxon>
        <taxon>Deinococcaceae</taxon>
        <taxon>Deinococcus</taxon>
    </lineage>
</organism>
<accession>H8GZ36</accession>
<feature type="transmembrane region" description="Helical" evidence="1">
    <location>
        <begin position="6"/>
        <end position="27"/>
    </location>
</feature>
<dbReference type="STRING" id="745776.DGo_CA2227"/>
<protein>
    <recommendedName>
        <fullName evidence="4">DUF2721 domain-containing protein</fullName>
    </recommendedName>
</protein>
<sequence length="173" mass="18873">MADPVFSVLTAMITPAVLISGAGTLLLSTSNRLGRSTDRVRNLTTRFKLLMGPQGQTEPLAAEEKRLILEQLPRLTRRTRYLHRAMQAFYLSVALLVGTSILIGAQGLSDLRTGALPVILSVVGASMLAYGALLLSFESTLSSQTTRREMRFLEDLGGHYAEQVRRGGQEVGR</sequence>
<reference evidence="2 3" key="1">
    <citation type="journal article" date="2012" name="PLoS ONE">
        <title>Genome sequence and transcriptome analysis of the radioresistant bacterium Deinococcus gobiensis: insights into the extreme environmental adaptations.</title>
        <authorList>
            <person name="Yuan M."/>
            <person name="Chen M."/>
            <person name="Zhang W."/>
            <person name="Lu W."/>
            <person name="Wang J."/>
            <person name="Yang M."/>
            <person name="Zhao P."/>
            <person name="Tang R."/>
            <person name="Li X."/>
            <person name="Hao Y."/>
            <person name="Zhou Z."/>
            <person name="Zhan Y."/>
            <person name="Yu H."/>
            <person name="Teng C."/>
            <person name="Yan Y."/>
            <person name="Ping S."/>
            <person name="Wang Y."/>
            <person name="Lin M."/>
        </authorList>
    </citation>
    <scope>NUCLEOTIDE SEQUENCE [LARGE SCALE GENOMIC DNA]</scope>
    <source>
        <strain evidence="2 3">I-0</strain>
    </source>
</reference>
<evidence type="ECO:0000256" key="1">
    <source>
        <dbReference type="SAM" id="Phobius"/>
    </source>
</evidence>
<evidence type="ECO:0000313" key="2">
    <source>
        <dbReference type="EMBL" id="AFD26154.1"/>
    </source>
</evidence>
<name>H8GZ36_DEIGI</name>